<sequence>MSQKIRQDDNRYNRYKILTILTIILAIILVVSYETSLVTCLKKGIRRSRSESITRVKEKLISDKLDLISMQNGREIKLTKLVATKKKLLFNYQFKLDDDRLKALLDKQLANGSNYQDISFSLFSSNDRTNNLVEKGLMTSTFRIKGNTFYGTVGATFNSDQLSDDTNLTLQISKLAWDEHQPAGVEPSKAGSSSTVPTTLQYDGDWHFDIIYQPLVHTAKPQIMQVKNIEDIKADSDVLQTTVKFTAAFKKDEAPELEIYKDGVKVDTSSFIAQPQGDKMAFELSFDMSKLDKTSVYKMQVNSVNATGQEKTEIGAFSMKHKLS</sequence>
<dbReference type="RefSeq" id="WP_133063183.1">
    <property type="nucleotide sequence ID" value="NZ_BEDT01000001.1"/>
</dbReference>
<keyword evidence="1" id="KW-0812">Transmembrane</keyword>
<name>A0A224X9X5_9LACT</name>
<proteinExistence type="predicted"/>
<dbReference type="AlphaFoldDB" id="A0A224X9X5"/>
<dbReference type="Gene3D" id="2.60.40.1630">
    <property type="entry name" value="bacillus anthracis domain"/>
    <property type="match status" value="1"/>
</dbReference>
<feature type="transmembrane region" description="Helical" evidence="1">
    <location>
        <begin position="12"/>
        <end position="33"/>
    </location>
</feature>
<evidence type="ECO:0008006" key="4">
    <source>
        <dbReference type="Google" id="ProtNLM"/>
    </source>
</evidence>
<accession>A0A224X9X5</accession>
<organism evidence="2 3">
    <name type="scientific">Pseudolactococcus reticulitermitis</name>
    <dbReference type="NCBI Taxonomy" id="2025039"/>
    <lineage>
        <taxon>Bacteria</taxon>
        <taxon>Bacillati</taxon>
        <taxon>Bacillota</taxon>
        <taxon>Bacilli</taxon>
        <taxon>Lactobacillales</taxon>
        <taxon>Streptococcaceae</taxon>
        <taxon>Pseudolactococcus</taxon>
    </lineage>
</organism>
<evidence type="ECO:0000313" key="2">
    <source>
        <dbReference type="EMBL" id="GAX46752.1"/>
    </source>
</evidence>
<keyword evidence="1" id="KW-1133">Transmembrane helix</keyword>
<evidence type="ECO:0000256" key="1">
    <source>
        <dbReference type="SAM" id="Phobius"/>
    </source>
</evidence>
<keyword evidence="1" id="KW-0472">Membrane</keyword>
<dbReference type="EMBL" id="BEDT01000001">
    <property type="protein sequence ID" value="GAX46752.1"/>
    <property type="molecule type" value="Genomic_DNA"/>
</dbReference>
<evidence type="ECO:0000313" key="3">
    <source>
        <dbReference type="Proteomes" id="UP000218689"/>
    </source>
</evidence>
<gene>
    <name evidence="2" type="ORF">RsY01_331</name>
</gene>
<dbReference type="Proteomes" id="UP000218689">
    <property type="component" value="Unassembled WGS sequence"/>
</dbReference>
<keyword evidence="3" id="KW-1185">Reference proteome</keyword>
<protein>
    <recommendedName>
        <fullName evidence="4">DUF4179 domain-containing protein</fullName>
    </recommendedName>
</protein>
<reference evidence="3" key="1">
    <citation type="submission" date="2017-08" db="EMBL/GenBank/DDBJ databases">
        <title>Draft genome sequence of Lactococcus sp. strain Rs-Y01, isolated from the gut of the lower termite Reticulitermes speratus.</title>
        <authorList>
            <person name="Ohkuma M."/>
            <person name="Yuki M."/>
        </authorList>
    </citation>
    <scope>NUCLEOTIDE SEQUENCE [LARGE SCALE GENOMIC DNA]</scope>
    <source>
        <strain evidence="3">Rs-Y01</strain>
    </source>
</reference>
<comment type="caution">
    <text evidence="2">The sequence shown here is derived from an EMBL/GenBank/DDBJ whole genome shotgun (WGS) entry which is preliminary data.</text>
</comment>